<accession>A0AA37GTQ6</accession>
<dbReference type="Proteomes" id="UP001055172">
    <property type="component" value="Unassembled WGS sequence"/>
</dbReference>
<keyword evidence="2" id="KW-1185">Reference proteome</keyword>
<gene>
    <name evidence="1" type="ORF">ColLi_09064</name>
</gene>
<evidence type="ECO:0000313" key="1">
    <source>
        <dbReference type="EMBL" id="GJC86226.1"/>
    </source>
</evidence>
<proteinExistence type="predicted"/>
<organism evidence="1 2">
    <name type="scientific">Colletotrichum liriopes</name>
    <dbReference type="NCBI Taxonomy" id="708192"/>
    <lineage>
        <taxon>Eukaryota</taxon>
        <taxon>Fungi</taxon>
        <taxon>Dikarya</taxon>
        <taxon>Ascomycota</taxon>
        <taxon>Pezizomycotina</taxon>
        <taxon>Sordariomycetes</taxon>
        <taxon>Hypocreomycetidae</taxon>
        <taxon>Glomerellales</taxon>
        <taxon>Glomerellaceae</taxon>
        <taxon>Colletotrichum</taxon>
        <taxon>Colletotrichum spaethianum species complex</taxon>
    </lineage>
</organism>
<protein>
    <submittedName>
        <fullName evidence="1">Uncharacterized protein</fullName>
    </submittedName>
</protein>
<dbReference type="EMBL" id="BPPX01000021">
    <property type="protein sequence ID" value="GJC86226.1"/>
    <property type="molecule type" value="Genomic_DNA"/>
</dbReference>
<reference evidence="1 2" key="1">
    <citation type="submission" date="2021-07" db="EMBL/GenBank/DDBJ databases">
        <title>Genome data of Colletotrichum spaethianum.</title>
        <authorList>
            <person name="Utami Y.D."/>
            <person name="Hiruma K."/>
        </authorList>
    </citation>
    <scope>NUCLEOTIDE SEQUENCE [LARGE SCALE GENOMIC DNA]</scope>
    <source>
        <strain evidence="1 2">MAFF 242679</strain>
    </source>
</reference>
<evidence type="ECO:0000313" key="2">
    <source>
        <dbReference type="Proteomes" id="UP001055172"/>
    </source>
</evidence>
<name>A0AA37GTQ6_9PEZI</name>
<dbReference type="AlphaFoldDB" id="A0AA37GTQ6"/>
<sequence>MDTRPCLRLVAILVLGLAAIYATLWRNINLTRQRWCCRCQNATPRAHRAPLASGSVDAQDLQHALSPPCRDFRPPGRGAGPGLDAAVTPFYPPEAAEYPGAPAYTVLVGEVLRAAARVREPLWARARAGDEAADRVIAATWMAEDMPLDQDARMNYLERAIPASSPLSINIRHLTMFCLQTSIVTSEPVPCHSHDARSMSSPIPKPGEERWLASWRDSKGNFTKWRQGCLAKPVDP</sequence>
<comment type="caution">
    <text evidence="1">The sequence shown here is derived from an EMBL/GenBank/DDBJ whole genome shotgun (WGS) entry which is preliminary data.</text>
</comment>